<dbReference type="AlphaFoldDB" id="V8CB05"/>
<dbReference type="RefSeq" id="WP_023927668.1">
    <property type="nucleotide sequence ID" value="NZ_KI669454.1"/>
</dbReference>
<comment type="subunit">
    <text evidence="10">Homodimer. Heterotetramer of two MnmE and two MnmG subunits.</text>
</comment>
<dbReference type="InterPro" id="IPR025867">
    <property type="entry name" value="MnmE_helical"/>
</dbReference>
<dbReference type="InterPro" id="IPR005225">
    <property type="entry name" value="Small_GTP-bd"/>
</dbReference>
<evidence type="ECO:0000256" key="10">
    <source>
        <dbReference type="HAMAP-Rule" id="MF_00379"/>
    </source>
</evidence>
<dbReference type="HOGENOM" id="CLU_019624_4_1_7"/>
<evidence type="ECO:0000256" key="9">
    <source>
        <dbReference type="ARBA" id="ARBA00023134"/>
    </source>
</evidence>
<feature type="binding site" evidence="10">
    <location>
        <position position="319"/>
    </location>
    <ligand>
        <name>K(+)</name>
        <dbReference type="ChEBI" id="CHEBI:29103"/>
    </ligand>
</feature>
<dbReference type="OrthoDB" id="9805918at2"/>
<name>V8CB05_9HELI</name>
<dbReference type="PATRIC" id="fig|1357400.3.peg.1295"/>
<evidence type="ECO:0000259" key="14">
    <source>
        <dbReference type="Pfam" id="PF10396"/>
    </source>
</evidence>
<comment type="function">
    <text evidence="10">Exhibits a very high intrinsic GTPase hydrolysis rate. Involved in the addition of a carboxymethylaminomethyl (cmnm) group at the wobble position (U34) of certain tRNAs, forming tRNA-cmnm(5)s(2)U34.</text>
</comment>
<feature type="binding site" evidence="10">
    <location>
        <begin position="319"/>
        <end position="324"/>
    </location>
    <ligand>
        <name>GTP</name>
        <dbReference type="ChEBI" id="CHEBI:37565"/>
    </ligand>
</feature>
<dbReference type="EMBL" id="AZJI01000004">
    <property type="protein sequence ID" value="ETD24195.1"/>
    <property type="molecule type" value="Genomic_DNA"/>
</dbReference>
<evidence type="ECO:0000256" key="3">
    <source>
        <dbReference type="ARBA" id="ARBA00022694"/>
    </source>
</evidence>
<dbReference type="Proteomes" id="UP000018731">
    <property type="component" value="Unassembled WGS sequence"/>
</dbReference>
<dbReference type="STRING" id="1357400.HMPREF2086_00944"/>
<feature type="binding site" evidence="10">
    <location>
        <position position="174"/>
    </location>
    <ligand>
        <name>(6S)-5-formyl-5,6,7,8-tetrahydrofolate</name>
        <dbReference type="ChEBI" id="CHEBI:57457"/>
    </ligand>
</feature>
<feature type="binding site" evidence="10">
    <location>
        <position position="213"/>
    </location>
    <ligand>
        <name>(6S)-5-formyl-5,6,7,8-tetrahydrofolate</name>
        <dbReference type="ChEBI" id="CHEBI:57457"/>
    </ligand>
</feature>
<feature type="binding site" evidence="10">
    <location>
        <position position="343"/>
    </location>
    <ligand>
        <name>K(+)</name>
        <dbReference type="ChEBI" id="CHEBI:29103"/>
    </ligand>
</feature>
<accession>V8CB05</accession>
<feature type="binding site" evidence="10">
    <location>
        <position position="550"/>
    </location>
    <ligand>
        <name>(6S)-5-formyl-5,6,7,8-tetrahydrofolate</name>
        <dbReference type="ChEBI" id="CHEBI:57457"/>
    </ligand>
</feature>
<dbReference type="Pfam" id="PF01926">
    <property type="entry name" value="MMR_HSR1"/>
    <property type="match status" value="1"/>
</dbReference>
<dbReference type="PANTHER" id="PTHR42714:SF2">
    <property type="entry name" value="TRNA MODIFICATION GTPASE GTPBP3, MITOCHONDRIAL"/>
    <property type="match status" value="1"/>
</dbReference>
<dbReference type="CDD" id="cd04164">
    <property type="entry name" value="trmE"/>
    <property type="match status" value="1"/>
</dbReference>
<evidence type="ECO:0000256" key="1">
    <source>
        <dbReference type="ARBA" id="ARBA00011043"/>
    </source>
</evidence>
<comment type="cofactor">
    <cofactor evidence="10">
        <name>K(+)</name>
        <dbReference type="ChEBI" id="CHEBI:29103"/>
    </cofactor>
    <text evidence="10">Binds 1 potassium ion per subunit.</text>
</comment>
<dbReference type="GO" id="GO:0003924">
    <property type="term" value="F:GTPase activity"/>
    <property type="evidence" value="ECO:0007669"/>
    <property type="project" value="UniProtKB-UniRule"/>
</dbReference>
<dbReference type="InterPro" id="IPR006073">
    <property type="entry name" value="GTP-bd"/>
</dbReference>
<dbReference type="GO" id="GO:0046872">
    <property type="term" value="F:metal ion binding"/>
    <property type="evidence" value="ECO:0007669"/>
    <property type="project" value="UniProtKB-KW"/>
</dbReference>
<keyword evidence="5 10" id="KW-0547">Nucleotide-binding</keyword>
<keyword evidence="17" id="KW-1185">Reference proteome</keyword>
<reference evidence="16 17" key="1">
    <citation type="journal article" date="2014" name="Genome Announc.">
        <title>Draft genome sequences of six enterohepatic helicobacter species isolated from humans and one from rhesus macaques.</title>
        <authorList>
            <person name="Shen Z."/>
            <person name="Sheh A."/>
            <person name="Young S.K."/>
            <person name="Abouelliel A."/>
            <person name="Ward D.V."/>
            <person name="Earl A.M."/>
            <person name="Fox J.G."/>
        </authorList>
    </citation>
    <scope>NUCLEOTIDE SEQUENCE [LARGE SCALE GENOMIC DNA]</scope>
    <source>
        <strain evidence="16 17">MIT 99-5501</strain>
    </source>
</reference>
<evidence type="ECO:0000259" key="13">
    <source>
        <dbReference type="Pfam" id="PF01926"/>
    </source>
</evidence>
<evidence type="ECO:0000256" key="11">
    <source>
        <dbReference type="RuleBase" id="RU003313"/>
    </source>
</evidence>
<dbReference type="HAMAP" id="MF_00379">
    <property type="entry name" value="GTPase_MnmE"/>
    <property type="match status" value="1"/>
</dbReference>
<keyword evidence="9 10" id="KW-0342">GTP-binding</keyword>
<evidence type="ECO:0000256" key="12">
    <source>
        <dbReference type="SAM" id="MobiDB-lite"/>
    </source>
</evidence>
<evidence type="ECO:0000256" key="2">
    <source>
        <dbReference type="ARBA" id="ARBA00022490"/>
    </source>
</evidence>
<evidence type="ECO:0000313" key="17">
    <source>
        <dbReference type="Proteomes" id="UP000018731"/>
    </source>
</evidence>
<keyword evidence="3 10" id="KW-0819">tRNA processing</keyword>
<dbReference type="Gene3D" id="1.20.120.430">
    <property type="entry name" value="tRNA modification GTPase MnmE domain 2"/>
    <property type="match status" value="1"/>
</dbReference>
<dbReference type="Pfam" id="PF12631">
    <property type="entry name" value="MnmE_helical"/>
    <property type="match status" value="1"/>
</dbReference>
<feature type="domain" description="GTP-binding protein TrmE N-terminal" evidence="14">
    <location>
        <begin position="120"/>
        <end position="213"/>
    </location>
</feature>
<feature type="binding site" evidence="10">
    <location>
        <position position="53"/>
    </location>
    <ligand>
        <name>(6S)-5-formyl-5,6,7,8-tetrahydrofolate</name>
        <dbReference type="ChEBI" id="CHEBI:57457"/>
    </ligand>
</feature>
<feature type="domain" description="G" evidence="13">
    <location>
        <begin position="312"/>
        <end position="428"/>
    </location>
</feature>
<dbReference type="PANTHER" id="PTHR42714">
    <property type="entry name" value="TRNA MODIFICATION GTPASE GTPBP3"/>
    <property type="match status" value="1"/>
</dbReference>
<feature type="binding site" evidence="10">
    <location>
        <begin position="338"/>
        <end position="344"/>
    </location>
    <ligand>
        <name>GTP</name>
        <dbReference type="ChEBI" id="CHEBI:37565"/>
    </ligand>
</feature>
<evidence type="ECO:0000256" key="7">
    <source>
        <dbReference type="ARBA" id="ARBA00022842"/>
    </source>
</evidence>
<keyword evidence="2 10" id="KW-0963">Cytoplasm</keyword>
<dbReference type="InterPro" id="IPR027368">
    <property type="entry name" value="MnmE_dom2"/>
</dbReference>
<dbReference type="InterPro" id="IPR031168">
    <property type="entry name" value="G_TrmE"/>
</dbReference>
<dbReference type="NCBIfam" id="TIGR00450">
    <property type="entry name" value="mnmE_trmE_thdF"/>
    <property type="match status" value="1"/>
</dbReference>
<dbReference type="Gene3D" id="3.40.50.300">
    <property type="entry name" value="P-loop containing nucleotide triphosphate hydrolases"/>
    <property type="match status" value="1"/>
</dbReference>
<dbReference type="CDD" id="cd14858">
    <property type="entry name" value="TrmE_N"/>
    <property type="match status" value="1"/>
</dbReference>
<keyword evidence="6 10" id="KW-0378">Hydrolase</keyword>
<evidence type="ECO:0000259" key="15">
    <source>
        <dbReference type="Pfam" id="PF12631"/>
    </source>
</evidence>
<feature type="binding site" evidence="10">
    <location>
        <begin position="363"/>
        <end position="366"/>
    </location>
    <ligand>
        <name>GTP</name>
        <dbReference type="ChEBI" id="CHEBI:37565"/>
    </ligand>
</feature>
<dbReference type="GO" id="GO:0030488">
    <property type="term" value="P:tRNA methylation"/>
    <property type="evidence" value="ECO:0007669"/>
    <property type="project" value="TreeGrafter"/>
</dbReference>
<evidence type="ECO:0000256" key="8">
    <source>
        <dbReference type="ARBA" id="ARBA00022958"/>
    </source>
</evidence>
<feature type="compositionally biased region" description="Polar residues" evidence="12">
    <location>
        <begin position="105"/>
        <end position="117"/>
    </location>
</feature>
<comment type="similarity">
    <text evidence="1 10 11">Belongs to the TRAFAC class TrmE-Era-EngA-EngB-Septin-like GTPase superfamily. TrmE GTPase family.</text>
</comment>
<dbReference type="FunFam" id="3.40.50.300:FF:001376">
    <property type="entry name" value="tRNA modification GTPase MnmE"/>
    <property type="match status" value="1"/>
</dbReference>
<dbReference type="InterPro" id="IPR018948">
    <property type="entry name" value="GTP-bd_TrmE_N"/>
</dbReference>
<evidence type="ECO:0000256" key="5">
    <source>
        <dbReference type="ARBA" id="ARBA00022741"/>
    </source>
</evidence>
<dbReference type="InterPro" id="IPR027417">
    <property type="entry name" value="P-loop_NTPase"/>
</dbReference>
<feature type="domain" description="MnmE helical" evidence="15">
    <location>
        <begin position="216"/>
        <end position="547"/>
    </location>
</feature>
<dbReference type="SUPFAM" id="SSF52540">
    <property type="entry name" value="P-loop containing nucleoside triphosphate hydrolases"/>
    <property type="match status" value="1"/>
</dbReference>
<dbReference type="Pfam" id="PF10396">
    <property type="entry name" value="TrmE_N"/>
    <property type="match status" value="1"/>
</dbReference>
<dbReference type="InterPro" id="IPR027266">
    <property type="entry name" value="TrmE/GcvT-like"/>
</dbReference>
<feature type="binding site" evidence="10">
    <location>
        <position position="344"/>
    </location>
    <ligand>
        <name>Mg(2+)</name>
        <dbReference type="ChEBI" id="CHEBI:18420"/>
    </ligand>
</feature>
<organism evidence="16 17">
    <name type="scientific">Helicobacter macacae MIT 99-5501</name>
    <dbReference type="NCBI Taxonomy" id="1357400"/>
    <lineage>
        <taxon>Bacteria</taxon>
        <taxon>Pseudomonadati</taxon>
        <taxon>Campylobacterota</taxon>
        <taxon>Epsilonproteobacteria</taxon>
        <taxon>Campylobacterales</taxon>
        <taxon>Helicobacteraceae</taxon>
        <taxon>Helicobacter</taxon>
    </lineage>
</organism>
<feature type="binding site" evidence="10">
    <location>
        <position position="323"/>
    </location>
    <ligand>
        <name>Mg(2+)</name>
        <dbReference type="ChEBI" id="CHEBI:18420"/>
    </ligand>
</feature>
<keyword evidence="4 10" id="KW-0479">Metal-binding</keyword>
<evidence type="ECO:0000256" key="4">
    <source>
        <dbReference type="ARBA" id="ARBA00022723"/>
    </source>
</evidence>
<evidence type="ECO:0000256" key="6">
    <source>
        <dbReference type="ARBA" id="ARBA00022801"/>
    </source>
</evidence>
<proteinExistence type="inferred from homology"/>
<keyword evidence="7 10" id="KW-0460">Magnesium</keyword>
<keyword evidence="8 10" id="KW-0630">Potassium</keyword>
<dbReference type="eggNOG" id="COG0486">
    <property type="taxonomic scope" value="Bacteria"/>
</dbReference>
<dbReference type="GO" id="GO:0005829">
    <property type="term" value="C:cytosol"/>
    <property type="evidence" value="ECO:0007669"/>
    <property type="project" value="TreeGrafter"/>
</dbReference>
<dbReference type="EC" id="3.6.-.-" evidence="10"/>
<dbReference type="NCBIfam" id="TIGR00231">
    <property type="entry name" value="small_GTP"/>
    <property type="match status" value="1"/>
</dbReference>
<feature type="binding site" evidence="10">
    <location>
        <position position="340"/>
    </location>
    <ligand>
        <name>K(+)</name>
        <dbReference type="ChEBI" id="CHEBI:29103"/>
    </ligand>
</feature>
<evidence type="ECO:0000313" key="16">
    <source>
        <dbReference type="EMBL" id="ETD24195.1"/>
    </source>
</evidence>
<feature type="binding site" evidence="10">
    <location>
        <position position="338"/>
    </location>
    <ligand>
        <name>K(+)</name>
        <dbReference type="ChEBI" id="CHEBI:29103"/>
    </ligand>
</feature>
<protein>
    <recommendedName>
        <fullName evidence="10">tRNA modification GTPase MnmE</fullName>
        <ecNumber evidence="10">3.6.-.-</ecNumber>
    </recommendedName>
</protein>
<dbReference type="GO" id="GO:0005525">
    <property type="term" value="F:GTP binding"/>
    <property type="evidence" value="ECO:0007669"/>
    <property type="project" value="UniProtKB-UniRule"/>
</dbReference>
<dbReference type="GO" id="GO:0002098">
    <property type="term" value="P:tRNA wobble uridine modification"/>
    <property type="evidence" value="ECO:0007669"/>
    <property type="project" value="TreeGrafter"/>
</dbReference>
<comment type="subcellular location">
    <subcellularLocation>
        <location evidence="10">Cytoplasm</location>
    </subcellularLocation>
</comment>
<comment type="caution">
    <text evidence="16">The sequence shown here is derived from an EMBL/GenBank/DDBJ whole genome shotgun (WGS) entry which is preliminary data.</text>
</comment>
<gene>
    <name evidence="10" type="primary">mnmE</name>
    <name evidence="10" type="synonym">trmE</name>
    <name evidence="16" type="ORF">HMPREF2086_00944</name>
</gene>
<feature type="region of interest" description="Disordered" evidence="12">
    <location>
        <begin position="90"/>
        <end position="117"/>
    </location>
</feature>
<dbReference type="InterPro" id="IPR004520">
    <property type="entry name" value="GTPase_MnmE"/>
</dbReference>
<sequence>MPIKQESSPHLSSQCSSDTQDTIVAISTPNIAVSGGANRGAGSVLGGGIAIVRLSGTQALKIASLIAVPVKNNTLNTNSKNPSNQIINQKANQKTNQESSKDKNQIPTQNPSATQAQNTNFTQHQAKSKIDFIDLSPRHATLCNVYDKEGILLDEAIIIYYKSPHSYTCEDVIEVHCHASDIIAQKVLQSCLHYGARLARGGEFTKRAFLNGRIDLSQANAIAQMIATKDAYLQSALISQLKGSLGDFVREVREVLYFALASAEVMIDYSEEDIPSELISDIRTKLESLRVRLAKIYDFSTTRAKIGNAWKLAIIGKPNVGKSSLLNAILLQERAITSNIAGTTRDRIEEEIIIDGSIVRLIDTAGIRTSTDMIESKGIQLSLQALQEANIVLAIFDSSRPLDSEDTQVLDALSKNKKDKKILAIFNKSDCKNVLKNQDIKRIENLCDESLSISALDVEHTAHTLQEKLKEIIAKSNLNGEVILSASYQLESLKTSIANLDLALQRLDTSELELFAYHIKDTLESIGQITSPYTNEEMLDKMFSQFCLGK</sequence>
<comment type="caution">
    <text evidence="10">Lacks conserved residue(s) required for the propagation of feature annotation.</text>
</comment>
<dbReference type="Gene3D" id="3.30.1360.120">
    <property type="entry name" value="Probable tRNA modification gtpase trme, domain 1"/>
    <property type="match status" value="1"/>
</dbReference>